<organism evidence="16 17">
    <name type="scientific">Alligator mississippiensis</name>
    <name type="common">American alligator</name>
    <dbReference type="NCBI Taxonomy" id="8496"/>
    <lineage>
        <taxon>Eukaryota</taxon>
        <taxon>Metazoa</taxon>
        <taxon>Chordata</taxon>
        <taxon>Craniata</taxon>
        <taxon>Vertebrata</taxon>
        <taxon>Euteleostomi</taxon>
        <taxon>Archelosauria</taxon>
        <taxon>Archosauria</taxon>
        <taxon>Crocodylia</taxon>
        <taxon>Alligatoridae</taxon>
        <taxon>Alligatorinae</taxon>
        <taxon>Alligator</taxon>
    </lineage>
</organism>
<proteinExistence type="inferred from homology"/>
<dbReference type="PROSITE" id="PS50106">
    <property type="entry name" value="PDZ"/>
    <property type="match status" value="1"/>
</dbReference>
<feature type="transmembrane region" description="Helical" evidence="12">
    <location>
        <begin position="92"/>
        <end position="111"/>
    </location>
</feature>
<dbReference type="PANTHER" id="PTHR16027:SF3">
    <property type="entry name" value="RAS-ASSOCIATING AND DILUTE DOMAIN-CONTAINING PROTEIN"/>
    <property type="match status" value="1"/>
</dbReference>
<keyword evidence="3" id="KW-0217">Developmental protein</keyword>
<evidence type="ECO:0000259" key="15">
    <source>
        <dbReference type="PROSITE" id="PS51126"/>
    </source>
</evidence>
<feature type="transmembrane region" description="Helical" evidence="12">
    <location>
        <begin position="131"/>
        <end position="147"/>
    </location>
</feature>
<evidence type="ECO:0000256" key="8">
    <source>
        <dbReference type="ARBA" id="ARBA00057550"/>
    </source>
</evidence>
<feature type="transmembrane region" description="Helical" evidence="12">
    <location>
        <begin position="270"/>
        <end position="287"/>
    </location>
</feature>
<dbReference type="InterPro" id="IPR002710">
    <property type="entry name" value="Dilute_dom"/>
</dbReference>
<dbReference type="GO" id="GO:0034446">
    <property type="term" value="P:substrate adhesion-dependent cell spreading"/>
    <property type="evidence" value="ECO:0007669"/>
    <property type="project" value="TreeGrafter"/>
</dbReference>
<feature type="transmembrane region" description="Helical" evidence="12">
    <location>
        <begin position="58"/>
        <end position="80"/>
    </location>
</feature>
<dbReference type="InterPro" id="IPR000159">
    <property type="entry name" value="RA_dom"/>
</dbReference>
<keyword evidence="5" id="KW-0130">Cell adhesion</keyword>
<dbReference type="GO" id="GO:0051020">
    <property type="term" value="F:GTPase binding"/>
    <property type="evidence" value="ECO:0007669"/>
    <property type="project" value="TreeGrafter"/>
</dbReference>
<evidence type="ECO:0000256" key="10">
    <source>
        <dbReference type="ARBA" id="ARBA00073766"/>
    </source>
</evidence>
<evidence type="ECO:0000259" key="13">
    <source>
        <dbReference type="PROSITE" id="PS50106"/>
    </source>
</evidence>
<evidence type="ECO:0000256" key="12">
    <source>
        <dbReference type="SAM" id="Phobius"/>
    </source>
</evidence>
<dbReference type="CDD" id="cd15472">
    <property type="entry name" value="Myo5p-like_CBD_Rasip1"/>
    <property type="match status" value="1"/>
</dbReference>
<feature type="domain" description="Dilute" evidence="15">
    <location>
        <begin position="843"/>
        <end position="1127"/>
    </location>
</feature>
<evidence type="ECO:0000256" key="1">
    <source>
        <dbReference type="ARBA" id="ARBA00004141"/>
    </source>
</evidence>
<dbReference type="CDD" id="cd06690">
    <property type="entry name" value="PDZ_Radil-like"/>
    <property type="match status" value="1"/>
</dbReference>
<dbReference type="GO" id="GO:0007165">
    <property type="term" value="P:signal transduction"/>
    <property type="evidence" value="ECO:0007669"/>
    <property type="project" value="InterPro"/>
</dbReference>
<gene>
    <name evidence="16" type="primary">RADIL</name>
    <name evidence="16" type="ORF">Y1Q_0008346</name>
</gene>
<feature type="compositionally biased region" description="Polar residues" evidence="11">
    <location>
        <begin position="571"/>
        <end position="580"/>
    </location>
</feature>
<dbReference type="SMART" id="SM01132">
    <property type="entry name" value="DIL"/>
    <property type="match status" value="1"/>
</dbReference>
<evidence type="ECO:0000313" key="16">
    <source>
        <dbReference type="EMBL" id="KYO30737.1"/>
    </source>
</evidence>
<dbReference type="CDD" id="cd17116">
    <property type="entry name" value="RA_Radil_like"/>
    <property type="match status" value="1"/>
</dbReference>
<evidence type="ECO:0000256" key="9">
    <source>
        <dbReference type="ARBA" id="ARBA00061397"/>
    </source>
</evidence>
<dbReference type="SMART" id="SM00228">
    <property type="entry name" value="PDZ"/>
    <property type="match status" value="1"/>
</dbReference>
<evidence type="ECO:0000256" key="5">
    <source>
        <dbReference type="ARBA" id="ARBA00022889"/>
    </source>
</evidence>
<dbReference type="Pfam" id="PF03006">
    <property type="entry name" value="HlyIII"/>
    <property type="match status" value="1"/>
</dbReference>
<feature type="region of interest" description="Disordered" evidence="11">
    <location>
        <begin position="1211"/>
        <end position="1270"/>
    </location>
</feature>
<feature type="transmembrane region" description="Helical" evidence="12">
    <location>
        <begin position="241"/>
        <end position="258"/>
    </location>
</feature>
<evidence type="ECO:0000256" key="11">
    <source>
        <dbReference type="SAM" id="MobiDB-lite"/>
    </source>
</evidence>
<feature type="domain" description="Ras-associating" evidence="14">
    <location>
        <begin position="416"/>
        <end position="519"/>
    </location>
</feature>
<feature type="transmembrane region" description="Helical" evidence="12">
    <location>
        <begin position="159"/>
        <end position="176"/>
    </location>
</feature>
<comment type="subcellular location">
    <subcellularLocation>
        <location evidence="1">Membrane</location>
        <topology evidence="1">Multi-pass membrane protein</topology>
    </subcellularLocation>
</comment>
<dbReference type="PROSITE" id="PS50200">
    <property type="entry name" value="RA"/>
    <property type="match status" value="1"/>
</dbReference>
<dbReference type="GO" id="GO:0005874">
    <property type="term" value="C:microtubule"/>
    <property type="evidence" value="ECO:0007669"/>
    <property type="project" value="TreeGrafter"/>
</dbReference>
<evidence type="ECO:0000256" key="2">
    <source>
        <dbReference type="ARBA" id="ARBA00007018"/>
    </source>
</evidence>
<dbReference type="Pfam" id="PF01843">
    <property type="entry name" value="DIL"/>
    <property type="match status" value="1"/>
</dbReference>
<sequence>MPEPEDKARADEVELDSHGTAEMFMSRILDFQKTRYARFMNHRVPSNRRYQPTEYEHAANCATHAFWILPSILGSSILYFLSDDQWETISAWIYGFGLSGLFIVSTIFHTISWKKRHLRTVEHCLHMFDRMVIYFFIAASYAPWLNLRELGPWAAHMRWIIWIMASVGTVYVFFFHERQADFSVVERWDLPEVTHLSLWQGWSLNPGVLTPRYKLVELVCYVIMGFFPALVILSMPNRDGLLELVAGGLFYCLGMVFFKSDGRIPFAHAIWHLFVAIGAGIHYYAIWRPWVATWFAHACVQLWPGLIPKLTPHEKQAAPGDAVGAWALKRRQDGSGHGGKTSFLKTKLHLMTTSHTMFYGSSPTMAPPSRSKLKRQSRIFSQVLYRTLSYKDRSSVSAFPGASSDDPAELSTQLSAPGVLKIFGGNICAGTNYKSVLATGSSSARELAKEALERYGLSKVNAGQYVLCDVIGRFEGCIKQWQTEGLRVLGDNEKPLLIQDLWKPREGYARRFELRKRSEVEELAAQEVDTLTAGINAQARKLQRNRAKGTMTLLTGCQRHATPPSLRRSVSETSLSQPGSQEEELKRHYSTLPETMRGLETSPGESPAPAPAEERTGGSMRYSLYQSPHLLLLQGYSQQHDSLASKPSISLSAPDILPLHCTIRRLKLSGRTRNRAEDKLLLEPILGASVAVNFSEDPVKAQPLPAQSLMRLKSLHRASDPELPSACKLCGSLLKERGSSSKKRGPSPATGRRAAKQKLQLEFERAVEDVLLRRILTLIEPGGDDHKLTPAFLLCLCIQHSAAAFEPGDFGQLLLKAAKMIQRTVWEKTKELAEKQSQHQDPASLSHFTIGDLVPDLQHILFWMSNSIELLYFIQQKSPVYIQTMEEEMDVKGSKESLFSSTITASEEAMTVLEDVIMYTFQQCVYYISKSLYVSLPGLLECNPFQNEGREGWQALPQLPEEIRRVALIYQETLDLLHQYEVHPEIASQMFAYLFFFSNTLLFNHLVDKGPSLGCFHWSKGVKIRACLRLLLDWVRGLGFEQLAEQFFSKLSSLADLLALPSSQLVQMPWPSLRVEFPALSPAQLHRVLTQYQAVSEVGGGAAWQPGEEDSALASRTDEVLESFDNHPPIILPSGGFQVDLEVETLDDNVYRHLLYIRHFLWSLRSKSPHAGDSLEPEPPKKDASTAQAVPEVAESASLLPLDPSCLLTPPNTPLNFDGGSPEFLQGPGCGNAVQVPRRNGLSGTKATTPEGSSPAPYDYPTPASSSRSSATDDFCYVFVVELEKGPIGLGMGLIDGLHTSLNSPGMYIRTLIQDSPAASDGRLSIGDRILAVNGTSLIGADYQSAVDLIRSGGKKLRFLVAKSDMDIAKKISSSLSPSS</sequence>
<dbReference type="InterPro" id="IPR052072">
    <property type="entry name" value="Vascular_dev_regulator"/>
</dbReference>
<feature type="compositionally biased region" description="Polar residues" evidence="11">
    <location>
        <begin position="1242"/>
        <end position="1252"/>
    </location>
</feature>
<reference evidence="16 17" key="1">
    <citation type="journal article" date="2012" name="Genome Biol.">
        <title>Sequencing three crocodilian genomes to illuminate the evolution of archosaurs and amniotes.</title>
        <authorList>
            <person name="St John J.A."/>
            <person name="Braun E.L."/>
            <person name="Isberg S.R."/>
            <person name="Miles L.G."/>
            <person name="Chong A.Y."/>
            <person name="Gongora J."/>
            <person name="Dalzell P."/>
            <person name="Moran C."/>
            <person name="Bed'hom B."/>
            <person name="Abzhanov A."/>
            <person name="Burgess S.C."/>
            <person name="Cooksey A.M."/>
            <person name="Castoe T.A."/>
            <person name="Crawford N.G."/>
            <person name="Densmore L.D."/>
            <person name="Drew J.C."/>
            <person name="Edwards S.V."/>
            <person name="Faircloth B.C."/>
            <person name="Fujita M.K."/>
            <person name="Greenwold M.J."/>
            <person name="Hoffmann F.G."/>
            <person name="Howard J.M."/>
            <person name="Iguchi T."/>
            <person name="Janes D.E."/>
            <person name="Khan S.Y."/>
            <person name="Kohno S."/>
            <person name="de Koning A.J."/>
            <person name="Lance S.L."/>
            <person name="McCarthy F.M."/>
            <person name="McCormack J.E."/>
            <person name="Merchant M.E."/>
            <person name="Peterson D.G."/>
            <person name="Pollock D.D."/>
            <person name="Pourmand N."/>
            <person name="Raney B.J."/>
            <person name="Roessler K.A."/>
            <person name="Sanford J.R."/>
            <person name="Sawyer R.H."/>
            <person name="Schmidt C.J."/>
            <person name="Triplett E.W."/>
            <person name="Tuberville T.D."/>
            <person name="Venegas-Anaya M."/>
            <person name="Howard J.T."/>
            <person name="Jarvis E.D."/>
            <person name="Guillette L.J.Jr."/>
            <person name="Glenn T.C."/>
            <person name="Green R.E."/>
            <person name="Ray D.A."/>
        </authorList>
    </citation>
    <scope>NUCLEOTIDE SEQUENCE [LARGE SCALE GENOMIC DNA]</scope>
    <source>
        <strain evidence="16">KSC_2009_1</strain>
    </source>
</reference>
<dbReference type="InterPro" id="IPR036034">
    <property type="entry name" value="PDZ_sf"/>
</dbReference>
<dbReference type="Proteomes" id="UP000050525">
    <property type="component" value="Unassembled WGS sequence"/>
</dbReference>
<dbReference type="FunFam" id="2.30.42.10:FF:000156">
    <property type="entry name" value="Ras-associating and dilute domain-containing protein"/>
    <property type="match status" value="1"/>
</dbReference>
<dbReference type="InterPro" id="IPR037983">
    <property type="entry name" value="CBD_Rasip1/Radil"/>
</dbReference>
<dbReference type="PROSITE" id="PS51126">
    <property type="entry name" value="DILUTE"/>
    <property type="match status" value="1"/>
</dbReference>
<dbReference type="InterPro" id="IPR004254">
    <property type="entry name" value="AdipoR/HlyIII-related"/>
</dbReference>
<keyword evidence="6 12" id="KW-1133">Transmembrane helix</keyword>
<comment type="caution">
    <text evidence="16">The sequence shown here is derived from an EMBL/GenBank/DDBJ whole genome shotgun (WGS) entry which is preliminary data.</text>
</comment>
<feature type="compositionally biased region" description="Low complexity" evidence="11">
    <location>
        <begin position="1261"/>
        <end position="1270"/>
    </location>
</feature>
<accession>A0A151N1Y6</accession>
<name>A0A151N1Y6_ALLMI</name>
<keyword evidence="4 12" id="KW-0812">Transmembrane</keyword>
<feature type="region of interest" description="Disordered" evidence="11">
    <location>
        <begin position="1169"/>
        <end position="1192"/>
    </location>
</feature>
<evidence type="ECO:0000256" key="3">
    <source>
        <dbReference type="ARBA" id="ARBA00022473"/>
    </source>
</evidence>
<comment type="function">
    <text evidence="8">Downstream effector of Rap required for cell adhesion and migration of neural crest precursors during development.</text>
</comment>
<dbReference type="STRING" id="8496.A0A151N1Y6"/>
<comment type="similarity">
    <text evidence="2">Belongs to the ADIPOR family.</text>
</comment>
<comment type="similarity">
    <text evidence="9">Belongs to the RADIL family.</text>
</comment>
<evidence type="ECO:0000256" key="6">
    <source>
        <dbReference type="ARBA" id="ARBA00022989"/>
    </source>
</evidence>
<keyword evidence="17" id="KW-1185">Reference proteome</keyword>
<dbReference type="Pfam" id="PF00788">
    <property type="entry name" value="RA"/>
    <property type="match status" value="1"/>
</dbReference>
<dbReference type="PANTHER" id="PTHR16027">
    <property type="entry name" value="DILUTE DOMAIN-CONTAINING PROTEIN YPR089W"/>
    <property type="match status" value="1"/>
</dbReference>
<dbReference type="InterPro" id="IPR001478">
    <property type="entry name" value="PDZ"/>
</dbReference>
<dbReference type="GO" id="GO:0016020">
    <property type="term" value="C:membrane"/>
    <property type="evidence" value="ECO:0007669"/>
    <property type="project" value="UniProtKB-SubCell"/>
</dbReference>
<feature type="region of interest" description="Disordered" evidence="11">
    <location>
        <begin position="558"/>
        <end position="616"/>
    </location>
</feature>
<keyword evidence="7 12" id="KW-0472">Membrane</keyword>
<dbReference type="Gene3D" id="3.10.20.90">
    <property type="entry name" value="Phosphatidylinositol 3-kinase Catalytic Subunit, Chain A, domain 1"/>
    <property type="match status" value="1"/>
</dbReference>
<dbReference type="SMART" id="SM00314">
    <property type="entry name" value="RA"/>
    <property type="match status" value="1"/>
</dbReference>
<dbReference type="SUPFAM" id="SSF50156">
    <property type="entry name" value="PDZ domain-like"/>
    <property type="match status" value="1"/>
</dbReference>
<evidence type="ECO:0000313" key="17">
    <source>
        <dbReference type="Proteomes" id="UP000050525"/>
    </source>
</evidence>
<feature type="transmembrane region" description="Helical" evidence="12">
    <location>
        <begin position="215"/>
        <end position="235"/>
    </location>
</feature>
<dbReference type="SUPFAM" id="SSF54236">
    <property type="entry name" value="Ubiquitin-like"/>
    <property type="match status" value="1"/>
</dbReference>
<dbReference type="Pfam" id="PF00595">
    <property type="entry name" value="PDZ"/>
    <property type="match status" value="1"/>
</dbReference>
<dbReference type="GO" id="GO:0001755">
    <property type="term" value="P:neural crest cell migration"/>
    <property type="evidence" value="ECO:0007669"/>
    <property type="project" value="TreeGrafter"/>
</dbReference>
<dbReference type="EMBL" id="AKHW03004154">
    <property type="protein sequence ID" value="KYO30737.1"/>
    <property type="molecule type" value="Genomic_DNA"/>
</dbReference>
<evidence type="ECO:0000256" key="7">
    <source>
        <dbReference type="ARBA" id="ARBA00023136"/>
    </source>
</evidence>
<evidence type="ECO:0000259" key="14">
    <source>
        <dbReference type="PROSITE" id="PS50200"/>
    </source>
</evidence>
<evidence type="ECO:0000256" key="4">
    <source>
        <dbReference type="ARBA" id="ARBA00022692"/>
    </source>
</evidence>
<protein>
    <recommendedName>
        <fullName evidence="10">Ras-associating and dilute domain-containing protein</fullName>
    </recommendedName>
</protein>
<feature type="domain" description="PDZ" evidence="13">
    <location>
        <begin position="1280"/>
        <end position="1365"/>
    </location>
</feature>
<dbReference type="InterPro" id="IPR029071">
    <property type="entry name" value="Ubiquitin-like_domsf"/>
</dbReference>
<dbReference type="Gene3D" id="2.30.42.10">
    <property type="match status" value="1"/>
</dbReference>